<dbReference type="CDD" id="cd02440">
    <property type="entry name" value="AdoMet_MTases"/>
    <property type="match status" value="1"/>
</dbReference>
<keyword evidence="3" id="KW-1185">Reference proteome</keyword>
<dbReference type="InterPro" id="IPR029063">
    <property type="entry name" value="SAM-dependent_MTases_sf"/>
</dbReference>
<dbReference type="SMART" id="SM00418">
    <property type="entry name" value="HTH_ARSR"/>
    <property type="match status" value="1"/>
</dbReference>
<dbReference type="Gene3D" id="3.40.50.150">
    <property type="entry name" value="Vaccinia Virus protein VP39"/>
    <property type="match status" value="1"/>
</dbReference>
<evidence type="ECO:0000313" key="2">
    <source>
        <dbReference type="EMBL" id="GGA69978.1"/>
    </source>
</evidence>
<dbReference type="GO" id="GO:0003700">
    <property type="term" value="F:DNA-binding transcription factor activity"/>
    <property type="evidence" value="ECO:0007669"/>
    <property type="project" value="InterPro"/>
</dbReference>
<dbReference type="InterPro" id="IPR050508">
    <property type="entry name" value="Methyltransf_Superfamily"/>
</dbReference>
<dbReference type="InterPro" id="IPR036388">
    <property type="entry name" value="WH-like_DNA-bd_sf"/>
</dbReference>
<dbReference type="EMBL" id="BMIF01000007">
    <property type="protein sequence ID" value="GGA69978.1"/>
    <property type="molecule type" value="Genomic_DNA"/>
</dbReference>
<dbReference type="InterPro" id="IPR011991">
    <property type="entry name" value="ArsR-like_HTH"/>
</dbReference>
<comment type="caution">
    <text evidence="2">The sequence shown here is derived from an EMBL/GenBank/DDBJ whole genome shotgun (WGS) entry which is preliminary data.</text>
</comment>
<dbReference type="Pfam" id="PF08241">
    <property type="entry name" value="Methyltransf_11"/>
    <property type="match status" value="1"/>
</dbReference>
<dbReference type="CDD" id="cd00090">
    <property type="entry name" value="HTH_ARSR"/>
    <property type="match status" value="1"/>
</dbReference>
<evidence type="ECO:0000313" key="3">
    <source>
        <dbReference type="Proteomes" id="UP000636264"/>
    </source>
</evidence>
<dbReference type="InterPro" id="IPR001845">
    <property type="entry name" value="HTH_ArsR_DNA-bd_dom"/>
</dbReference>
<dbReference type="AlphaFoldDB" id="A0A916RT62"/>
<proteinExistence type="predicted"/>
<accession>A0A916RT62</accession>
<evidence type="ECO:0000259" key="1">
    <source>
        <dbReference type="PROSITE" id="PS50987"/>
    </source>
</evidence>
<feature type="domain" description="HTH arsR-type" evidence="1">
    <location>
        <begin position="2"/>
        <end position="97"/>
    </location>
</feature>
<dbReference type="SUPFAM" id="SSF46785">
    <property type="entry name" value="Winged helix' DNA-binding domain"/>
    <property type="match status" value="1"/>
</dbReference>
<dbReference type="InterPro" id="IPR013216">
    <property type="entry name" value="Methyltransf_11"/>
</dbReference>
<organism evidence="2 3">
    <name type="scientific">Nitratireductor aestuarii</name>
    <dbReference type="NCBI Taxonomy" id="1735103"/>
    <lineage>
        <taxon>Bacteria</taxon>
        <taxon>Pseudomonadati</taxon>
        <taxon>Pseudomonadota</taxon>
        <taxon>Alphaproteobacteria</taxon>
        <taxon>Hyphomicrobiales</taxon>
        <taxon>Phyllobacteriaceae</taxon>
        <taxon>Nitratireductor</taxon>
    </lineage>
</organism>
<reference evidence="2" key="1">
    <citation type="journal article" date="2014" name="Int. J. Syst. Evol. Microbiol.">
        <title>Complete genome sequence of Corynebacterium casei LMG S-19264T (=DSM 44701T), isolated from a smear-ripened cheese.</title>
        <authorList>
            <consortium name="US DOE Joint Genome Institute (JGI-PGF)"/>
            <person name="Walter F."/>
            <person name="Albersmeier A."/>
            <person name="Kalinowski J."/>
            <person name="Ruckert C."/>
        </authorList>
    </citation>
    <scope>NUCLEOTIDE SEQUENCE</scope>
    <source>
        <strain evidence="2">CGMCC 1.15320</strain>
    </source>
</reference>
<gene>
    <name evidence="2" type="ORF">GCM10011385_24750</name>
</gene>
<dbReference type="PANTHER" id="PTHR42912">
    <property type="entry name" value="METHYLTRANSFERASE"/>
    <property type="match status" value="1"/>
</dbReference>
<dbReference type="Proteomes" id="UP000636264">
    <property type="component" value="Unassembled WGS sequence"/>
</dbReference>
<reference evidence="2" key="2">
    <citation type="submission" date="2020-09" db="EMBL/GenBank/DDBJ databases">
        <authorList>
            <person name="Sun Q."/>
            <person name="Zhou Y."/>
        </authorList>
    </citation>
    <scope>NUCLEOTIDE SEQUENCE</scope>
    <source>
        <strain evidence="2">CGMCC 1.15320</strain>
    </source>
</reference>
<dbReference type="GO" id="GO:0008757">
    <property type="term" value="F:S-adenosylmethionine-dependent methyltransferase activity"/>
    <property type="evidence" value="ECO:0007669"/>
    <property type="project" value="InterPro"/>
</dbReference>
<name>A0A916RT62_9HYPH</name>
<dbReference type="NCBIfam" id="NF033788">
    <property type="entry name" value="HTH_metalloreg"/>
    <property type="match status" value="1"/>
</dbReference>
<dbReference type="PRINTS" id="PR00778">
    <property type="entry name" value="HTHARSR"/>
</dbReference>
<sequence length="337" mass="38186">MRQTLRLEAMVDVLKSAAEQSRLRILVLLNQTDLTVSDLTEILGQSQPRVSRHLKLLLEANLISRYQEGSWAFFRLFDSDESRALVHGLINRLDPADPIISRDLERLEATKRRRQEKAAEYFSRNASSWDEIRSLHVPDTAIENELRSLVGEKSFQSMVDLGTGTGRLLELFAPLYRRAVGIDLSREMLAVARANLDRAGVAHAQVRLGDLYTPPVDRNCNDLVTMHQVLHYLDDPATAIYEAARLLRPGGRLVIVDFAPHDHEFLREEHAHLRLGFSDRQIVEWLEQAELELEASREIAPGSDVENGLTVKLWLARDPRIQIAGPDTTHAESKELA</sequence>
<dbReference type="PROSITE" id="PS50987">
    <property type="entry name" value="HTH_ARSR_2"/>
    <property type="match status" value="1"/>
</dbReference>
<protein>
    <submittedName>
        <fullName evidence="2">ArsR family transcriptional regulator</fullName>
    </submittedName>
</protein>
<dbReference type="Pfam" id="PF01022">
    <property type="entry name" value="HTH_5"/>
    <property type="match status" value="1"/>
</dbReference>
<dbReference type="InterPro" id="IPR036390">
    <property type="entry name" value="WH_DNA-bd_sf"/>
</dbReference>
<dbReference type="SUPFAM" id="SSF53335">
    <property type="entry name" value="S-adenosyl-L-methionine-dependent methyltransferases"/>
    <property type="match status" value="1"/>
</dbReference>
<dbReference type="Gene3D" id="1.10.10.10">
    <property type="entry name" value="Winged helix-like DNA-binding domain superfamily/Winged helix DNA-binding domain"/>
    <property type="match status" value="1"/>
</dbReference>